<feature type="domain" description="PAC" evidence="9">
    <location>
        <begin position="380"/>
        <end position="433"/>
    </location>
</feature>
<dbReference type="PRINTS" id="PR00344">
    <property type="entry name" value="BCTRLSENSOR"/>
</dbReference>
<evidence type="ECO:0000259" key="9">
    <source>
        <dbReference type="PROSITE" id="PS50113"/>
    </source>
</evidence>
<evidence type="ECO:0000256" key="3">
    <source>
        <dbReference type="ARBA" id="ARBA00022553"/>
    </source>
</evidence>
<dbReference type="SMART" id="SM00387">
    <property type="entry name" value="HATPase_c"/>
    <property type="match status" value="1"/>
</dbReference>
<dbReference type="PANTHER" id="PTHR43304">
    <property type="entry name" value="PHYTOCHROME-LIKE PROTEIN CPH1"/>
    <property type="match status" value="1"/>
</dbReference>
<dbReference type="EC" id="2.7.13.3" evidence="2"/>
<dbReference type="SUPFAM" id="SSF55874">
    <property type="entry name" value="ATPase domain of HSP90 chaperone/DNA topoisomerase II/histidine kinase"/>
    <property type="match status" value="1"/>
</dbReference>
<evidence type="ECO:0000259" key="7">
    <source>
        <dbReference type="PROSITE" id="PS50109"/>
    </source>
</evidence>
<dbReference type="InterPro" id="IPR011006">
    <property type="entry name" value="CheY-like_superfamily"/>
</dbReference>
<dbReference type="SMART" id="SM00065">
    <property type="entry name" value="GAF"/>
    <property type="match status" value="1"/>
</dbReference>
<keyword evidence="5 10" id="KW-0418">Kinase</keyword>
<dbReference type="Gene3D" id="3.30.450.40">
    <property type="match status" value="1"/>
</dbReference>
<organism evidence="10 11">
    <name type="scientific">Methanosphaerula palustris (strain ATCC BAA-1556 / DSM 19958 / E1-9c)</name>
    <dbReference type="NCBI Taxonomy" id="521011"/>
    <lineage>
        <taxon>Archaea</taxon>
        <taxon>Methanobacteriati</taxon>
        <taxon>Methanobacteriota</taxon>
        <taxon>Stenosarchaea group</taxon>
        <taxon>Methanomicrobia</taxon>
        <taxon>Methanomicrobiales</taxon>
        <taxon>Methanoregulaceae</taxon>
        <taxon>Methanosphaerula</taxon>
    </lineage>
</organism>
<feature type="domain" description="Histidine kinase" evidence="7">
    <location>
        <begin position="539"/>
        <end position="637"/>
    </location>
</feature>
<sequence length="644" mass="73336">MYHVLFVDDEPMLLAIAKLILEETGEFFITTITSAPEALAIMESVPFDAVVSDYHMPLMDGIQLLKEIRVTYEDLPFILFTGRGREDVVIEAINNGVDAYLQKGGDPTSEFAELAHMIKKGVERKRAADALKQDESRLETLVSFYQMVDAPLRELMTRAIEILVKITASTIGYLAFVEEEETMMTMYAWSSEAMNQCTIREKPIRYSVASTGLWGEAVRQRRPVITNDYAVPNPQKKGYPEGHIPIIRHMNIPIIDDDHIVMVAGVGNKRSDYDERDLRELSLLTKGLWQIIKQRRAEASLRESENRLHLALDGAGEGLWDWYIPSGNAYFSLQYYTMLGFEPRDFPPTFESWTSLIHPDEQYKVTSDLLKQIKERRSTFEIEYRARTKDGDERWIDARGKAIEWDEEGNVTRVIGINADITGRRKTEIALRQANRQLSLLSGITRHDILNNVTVILGYLGMAEVKCTDPDLEKYLKKMKLATRAIQAQIGFTRIYQDLGTNEPQWQRLEAILSKLQIPPQITLTIGLQGIEVNADPMLEKALFNLLDNSIRHGQQVTRIQVSSRQEGENLTIVWEDDGVGIPINEKDQIFIRGYGKNTGLGLFLVREILSLTGITIRETGIEGEGVRFEITIPKRNYRFAGSR</sequence>
<dbReference type="HOGENOM" id="CLU_000445_114_58_2"/>
<dbReference type="InterPro" id="IPR013655">
    <property type="entry name" value="PAS_fold_3"/>
</dbReference>
<dbReference type="InterPro" id="IPR052162">
    <property type="entry name" value="Sensor_kinase/Photoreceptor"/>
</dbReference>
<dbReference type="PROSITE" id="PS50109">
    <property type="entry name" value="HIS_KIN"/>
    <property type="match status" value="1"/>
</dbReference>
<dbReference type="SMART" id="SM00086">
    <property type="entry name" value="PAC"/>
    <property type="match status" value="1"/>
</dbReference>
<dbReference type="InterPro" id="IPR000014">
    <property type="entry name" value="PAS"/>
</dbReference>
<dbReference type="InterPro" id="IPR035965">
    <property type="entry name" value="PAS-like_dom_sf"/>
</dbReference>
<dbReference type="eggNOG" id="arCOG02385">
    <property type="taxonomic scope" value="Archaea"/>
</dbReference>
<dbReference type="SUPFAM" id="SSF52172">
    <property type="entry name" value="CheY-like"/>
    <property type="match status" value="1"/>
</dbReference>
<dbReference type="Gene3D" id="3.30.565.10">
    <property type="entry name" value="Histidine kinase-like ATPase, C-terminal domain"/>
    <property type="match status" value="1"/>
</dbReference>
<dbReference type="InterPro" id="IPR003018">
    <property type="entry name" value="GAF"/>
</dbReference>
<accession>B8GG07</accession>
<evidence type="ECO:0000259" key="8">
    <source>
        <dbReference type="PROSITE" id="PS50110"/>
    </source>
</evidence>
<dbReference type="PROSITE" id="PS50110">
    <property type="entry name" value="RESPONSE_REGULATORY"/>
    <property type="match status" value="1"/>
</dbReference>
<evidence type="ECO:0000256" key="6">
    <source>
        <dbReference type="PROSITE-ProRule" id="PRU00169"/>
    </source>
</evidence>
<dbReference type="InterPro" id="IPR003594">
    <property type="entry name" value="HATPase_dom"/>
</dbReference>
<proteinExistence type="predicted"/>
<evidence type="ECO:0000256" key="1">
    <source>
        <dbReference type="ARBA" id="ARBA00000085"/>
    </source>
</evidence>
<evidence type="ECO:0000256" key="5">
    <source>
        <dbReference type="ARBA" id="ARBA00022777"/>
    </source>
</evidence>
<dbReference type="CDD" id="cd00156">
    <property type="entry name" value="REC"/>
    <property type="match status" value="1"/>
</dbReference>
<dbReference type="NCBIfam" id="TIGR00229">
    <property type="entry name" value="sensory_box"/>
    <property type="match status" value="1"/>
</dbReference>
<dbReference type="GeneID" id="25394099"/>
<feature type="domain" description="Response regulatory" evidence="8">
    <location>
        <begin position="3"/>
        <end position="118"/>
    </location>
</feature>
<dbReference type="STRING" id="521011.Mpal_0715"/>
<dbReference type="eggNOG" id="arCOG02357">
    <property type="taxonomic scope" value="Archaea"/>
</dbReference>
<keyword evidence="11" id="KW-1185">Reference proteome</keyword>
<dbReference type="PROSITE" id="PS50113">
    <property type="entry name" value="PAC"/>
    <property type="match status" value="1"/>
</dbReference>
<dbReference type="Pfam" id="PF13185">
    <property type="entry name" value="GAF_2"/>
    <property type="match status" value="1"/>
</dbReference>
<dbReference type="Pfam" id="PF08447">
    <property type="entry name" value="PAS_3"/>
    <property type="match status" value="1"/>
</dbReference>
<dbReference type="Gene3D" id="3.30.450.20">
    <property type="entry name" value="PAS domain"/>
    <property type="match status" value="1"/>
</dbReference>
<dbReference type="InterPro" id="IPR029016">
    <property type="entry name" value="GAF-like_dom_sf"/>
</dbReference>
<keyword evidence="3 6" id="KW-0597">Phosphoprotein</keyword>
<evidence type="ECO:0000256" key="4">
    <source>
        <dbReference type="ARBA" id="ARBA00022679"/>
    </source>
</evidence>
<evidence type="ECO:0000313" key="10">
    <source>
        <dbReference type="EMBL" id="ACL16081.1"/>
    </source>
</evidence>
<dbReference type="CDD" id="cd00075">
    <property type="entry name" value="HATPase"/>
    <property type="match status" value="1"/>
</dbReference>
<dbReference type="PANTHER" id="PTHR43304:SF1">
    <property type="entry name" value="PAC DOMAIN-CONTAINING PROTEIN"/>
    <property type="match status" value="1"/>
</dbReference>
<reference evidence="10 11" key="1">
    <citation type="journal article" date="2015" name="Genome Announc.">
        <title>Complete Genome Sequence of Methanosphaerula palustris E1-9CT, a Hydrogenotrophic Methanogen Isolated from a Minerotrophic Fen Peatland.</title>
        <authorList>
            <person name="Cadillo-Quiroz H."/>
            <person name="Browne P."/>
            <person name="Kyrpides N."/>
            <person name="Woyke T."/>
            <person name="Goodwin L."/>
            <person name="Detter C."/>
            <person name="Yavitt J.B."/>
            <person name="Zinder S.H."/>
        </authorList>
    </citation>
    <scope>NUCLEOTIDE SEQUENCE [LARGE SCALE GENOMIC DNA]</scope>
    <source>
        <strain evidence="11">ATCC BAA-1556 / DSM 19958 / E1-9c</strain>
    </source>
</reference>
<dbReference type="Gene3D" id="3.40.50.2300">
    <property type="match status" value="1"/>
</dbReference>
<dbReference type="SMART" id="SM00448">
    <property type="entry name" value="REC"/>
    <property type="match status" value="1"/>
</dbReference>
<dbReference type="SUPFAM" id="SSF55785">
    <property type="entry name" value="PYP-like sensor domain (PAS domain)"/>
    <property type="match status" value="1"/>
</dbReference>
<dbReference type="InterPro" id="IPR001610">
    <property type="entry name" value="PAC"/>
</dbReference>
<dbReference type="KEGG" id="mpl:Mpal_0715"/>
<dbReference type="Pfam" id="PF02518">
    <property type="entry name" value="HATPase_c"/>
    <property type="match status" value="1"/>
</dbReference>
<gene>
    <name evidence="10" type="ordered locus">Mpal_0715</name>
</gene>
<dbReference type="Pfam" id="PF00072">
    <property type="entry name" value="Response_reg"/>
    <property type="match status" value="1"/>
</dbReference>
<dbReference type="GO" id="GO:0004673">
    <property type="term" value="F:protein histidine kinase activity"/>
    <property type="evidence" value="ECO:0007669"/>
    <property type="project" value="UniProtKB-EC"/>
</dbReference>
<keyword evidence="4" id="KW-0808">Transferase</keyword>
<dbReference type="InterPro" id="IPR001789">
    <property type="entry name" value="Sig_transdc_resp-reg_receiver"/>
</dbReference>
<protein>
    <recommendedName>
        <fullName evidence="2">histidine kinase</fullName>
        <ecNumber evidence="2">2.7.13.3</ecNumber>
    </recommendedName>
</protein>
<comment type="catalytic activity">
    <reaction evidence="1">
        <text>ATP + protein L-histidine = ADP + protein N-phospho-L-histidine.</text>
        <dbReference type="EC" id="2.7.13.3"/>
    </reaction>
</comment>
<feature type="modified residue" description="4-aspartylphosphate" evidence="6">
    <location>
        <position position="53"/>
    </location>
</feature>
<evidence type="ECO:0000313" key="11">
    <source>
        <dbReference type="Proteomes" id="UP000002457"/>
    </source>
</evidence>
<name>B8GG07_METPE</name>
<dbReference type="RefSeq" id="WP_012617400.1">
    <property type="nucleotide sequence ID" value="NC_011832.1"/>
</dbReference>
<dbReference type="AlphaFoldDB" id="B8GG07"/>
<dbReference type="InterPro" id="IPR004358">
    <property type="entry name" value="Sig_transdc_His_kin-like_C"/>
</dbReference>
<dbReference type="GO" id="GO:0000160">
    <property type="term" value="P:phosphorelay signal transduction system"/>
    <property type="evidence" value="ECO:0007669"/>
    <property type="project" value="InterPro"/>
</dbReference>
<dbReference type="Proteomes" id="UP000002457">
    <property type="component" value="Chromosome"/>
</dbReference>
<dbReference type="eggNOG" id="arCOG06192">
    <property type="taxonomic scope" value="Archaea"/>
</dbReference>
<dbReference type="OrthoDB" id="8127at2157"/>
<dbReference type="CDD" id="cd00130">
    <property type="entry name" value="PAS"/>
    <property type="match status" value="1"/>
</dbReference>
<dbReference type="InterPro" id="IPR036890">
    <property type="entry name" value="HATPase_C_sf"/>
</dbReference>
<dbReference type="EMBL" id="CP001338">
    <property type="protein sequence ID" value="ACL16081.1"/>
    <property type="molecule type" value="Genomic_DNA"/>
</dbReference>
<dbReference type="InterPro" id="IPR000700">
    <property type="entry name" value="PAS-assoc_C"/>
</dbReference>
<dbReference type="InterPro" id="IPR005467">
    <property type="entry name" value="His_kinase_dom"/>
</dbReference>
<evidence type="ECO:0000256" key="2">
    <source>
        <dbReference type="ARBA" id="ARBA00012438"/>
    </source>
</evidence>
<dbReference type="SUPFAM" id="SSF55781">
    <property type="entry name" value="GAF domain-like"/>
    <property type="match status" value="1"/>
</dbReference>